<reference evidence="1" key="2">
    <citation type="submission" date="2020-09" db="EMBL/GenBank/DDBJ databases">
        <authorList>
            <person name="Sun Q."/>
            <person name="Zhou Y."/>
        </authorList>
    </citation>
    <scope>NUCLEOTIDE SEQUENCE</scope>
    <source>
        <strain evidence="1">CGMCC 1.15082</strain>
    </source>
</reference>
<dbReference type="RefSeq" id="WP_188823720.1">
    <property type="nucleotide sequence ID" value="NZ_BMHH01000006.1"/>
</dbReference>
<evidence type="ECO:0008006" key="3">
    <source>
        <dbReference type="Google" id="ProtNLM"/>
    </source>
</evidence>
<dbReference type="Pfam" id="PF09898">
    <property type="entry name" value="DUF2125"/>
    <property type="match status" value="1"/>
</dbReference>
<proteinExistence type="predicted"/>
<keyword evidence="2" id="KW-1185">Reference proteome</keyword>
<dbReference type="AlphaFoldDB" id="A0A916WEN5"/>
<evidence type="ECO:0000313" key="2">
    <source>
        <dbReference type="Proteomes" id="UP000646478"/>
    </source>
</evidence>
<accession>A0A916WEN5</accession>
<protein>
    <recommendedName>
        <fullName evidence="3">DUF2125 domain-containing protein</fullName>
    </recommendedName>
</protein>
<name>A0A916WEN5_9HYPH</name>
<comment type="caution">
    <text evidence="1">The sequence shown here is derived from an EMBL/GenBank/DDBJ whole genome shotgun (WGS) entry which is preliminary data.</text>
</comment>
<dbReference type="Proteomes" id="UP000646478">
    <property type="component" value="Unassembled WGS sequence"/>
</dbReference>
<reference evidence="1" key="1">
    <citation type="journal article" date="2014" name="Int. J. Syst. Evol. Microbiol.">
        <title>Complete genome sequence of Corynebacterium casei LMG S-19264T (=DSM 44701T), isolated from a smear-ripened cheese.</title>
        <authorList>
            <consortium name="US DOE Joint Genome Institute (JGI-PGF)"/>
            <person name="Walter F."/>
            <person name="Albersmeier A."/>
            <person name="Kalinowski J."/>
            <person name="Ruckert C."/>
        </authorList>
    </citation>
    <scope>NUCLEOTIDE SEQUENCE</scope>
    <source>
        <strain evidence="1">CGMCC 1.15082</strain>
    </source>
</reference>
<dbReference type="InterPro" id="IPR018666">
    <property type="entry name" value="DUF2125"/>
</dbReference>
<organism evidence="1 2">
    <name type="scientific">Brucella endophytica</name>
    <dbReference type="NCBI Taxonomy" id="1963359"/>
    <lineage>
        <taxon>Bacteria</taxon>
        <taxon>Pseudomonadati</taxon>
        <taxon>Pseudomonadota</taxon>
        <taxon>Alphaproteobacteria</taxon>
        <taxon>Hyphomicrobiales</taxon>
        <taxon>Brucellaceae</taxon>
        <taxon>Brucella/Ochrobactrum group</taxon>
        <taxon>Brucella</taxon>
    </lineage>
</organism>
<sequence>MPSSVSQTRKSKGWLLLAGALFIGAAGYTAGWFYAAGQIEARAEADLARLSARGISANCENLHTSGYPLRLDVVCDSISWQRPTAGISFLAGRIQSGSPIYAPRSLTSEITSPAFVSVPGLMPLELRWNKLTSSAELIRPIPSRVATDAKDLSISIRNETTSTTPLARVANMHFEASGFKGPLQTNATFNGLTLSEAAIGDTALPPLSGSADVVFADAASILASRPGPVEERLRGQSGEIRKAVISLPSGGSLTLSGPFSVDDEGLINGTFRLSLVNPQALGETAQALFPDQRRNISTLLFALSAMPKDENGAPTLTVNVKDGKATAGFIPLGTIPAL</sequence>
<gene>
    <name evidence="1" type="ORF">GCM10011491_18550</name>
</gene>
<evidence type="ECO:0000313" key="1">
    <source>
        <dbReference type="EMBL" id="GGA90874.1"/>
    </source>
</evidence>
<dbReference type="EMBL" id="BMHH01000006">
    <property type="protein sequence ID" value="GGA90874.1"/>
    <property type="molecule type" value="Genomic_DNA"/>
</dbReference>